<organism evidence="4 5">
    <name type="scientific">Geochorda subterranea</name>
    <dbReference type="NCBI Taxonomy" id="3109564"/>
    <lineage>
        <taxon>Bacteria</taxon>
        <taxon>Bacillati</taxon>
        <taxon>Bacillota</taxon>
        <taxon>Limnochordia</taxon>
        <taxon>Limnochordales</taxon>
        <taxon>Geochordaceae</taxon>
        <taxon>Geochorda</taxon>
    </lineage>
</organism>
<feature type="chain" id="PRO_5046802549" evidence="1">
    <location>
        <begin position="30"/>
        <end position="846"/>
    </location>
</feature>
<dbReference type="Gene3D" id="2.60.120.260">
    <property type="entry name" value="Galactose-binding domain-like"/>
    <property type="match status" value="1"/>
</dbReference>
<dbReference type="InterPro" id="IPR019282">
    <property type="entry name" value="Glycoamylase-like_cons_dom"/>
</dbReference>
<evidence type="ECO:0000259" key="3">
    <source>
        <dbReference type="Pfam" id="PF10091"/>
    </source>
</evidence>
<sequence>MAACVSWRHCLAAIGLTLLLALDAGPATAATTLLWSMESPDDLAGIGNDNTGARFELAGDVAYEGDRSLKVIPSGNAIETKVALPLDGSRVEKWAGSGELVLHVYVPEGTRLQPGMFFLGMADVTSGWQWVGGVFSEAEVEVGTGWNEVRYRLAGSMRNVDPGRRYMIYLAFAGFDEKGQKVPLTEPFYLDAMGVTRGMSRLELMDRVSPAIKKEVETLLQLSDEELLTAIQRKTFAYFWELANPLNGLIPDRTREGAPSSIAAVGFGLSAIPVGIERGWITRGEGYHRALTTLRTFANGGVEGGRGFFYHFVDMQTGRRWSGSELSSIDTALFLAGALTVGKYFAGTEVEALANRLYEAVDWRWMMNEGTTPSMGWTPEGGFIQARWNTFNEGLLLHILAIGSPSHPIPPSAWDEIHRPIQGDHIALPSEVLFVYQYPLIWLDLRDMEDAYANYFNNAVAATLHNRRFSLRQRDRYKTYEPDIWGLSASDGPAGYRAYGAAEGHHDGTIAPYASIASIPFTPEHSLRAIRAMLERYGPLIWGEYGFVSAFNADEEWYSTEHIGIDQGAILLMIENYRTGLIWRYFMQNKPVRAALEKVGFVERRSDYAVTPAYRAKWEQMQLGVEQRHAVAVRRSAPIEIDGDLAEWTAVPFNVVDETMNVPDPGLQKVDPSQMVLRGRFAAQWDERFLYLAAEVTDPVVVSNITPDDLKAFYRTDSIEFYIDPARAGSDAGLMKLAILPFDTQGHVQAVRHEDARPGPIDKTAPGVRVASGRSADGYVVEVAIPLQLLGIEGKAGVSLGFSFTIHNTNNRDAGLGEYARTHMLAWNNVPAVWANPDLWGTLTLE</sequence>
<dbReference type="Gene3D" id="1.50.10.140">
    <property type="match status" value="1"/>
</dbReference>
<dbReference type="Pfam" id="PF06452">
    <property type="entry name" value="CBM9_1"/>
    <property type="match status" value="1"/>
</dbReference>
<dbReference type="Pfam" id="PF10091">
    <property type="entry name" value="Glycoamylase"/>
    <property type="match status" value="1"/>
</dbReference>
<evidence type="ECO:0000256" key="1">
    <source>
        <dbReference type="SAM" id="SignalP"/>
    </source>
</evidence>
<evidence type="ECO:0000259" key="2">
    <source>
        <dbReference type="Pfam" id="PF06452"/>
    </source>
</evidence>
<proteinExistence type="predicted"/>
<keyword evidence="1" id="KW-0732">Signal</keyword>
<evidence type="ECO:0000313" key="4">
    <source>
        <dbReference type="EMBL" id="WRP14959.1"/>
    </source>
</evidence>
<dbReference type="Proteomes" id="UP001333102">
    <property type="component" value="Chromosome"/>
</dbReference>
<protein>
    <submittedName>
        <fullName evidence="4">Glucoamylase family protein</fullName>
    </submittedName>
</protein>
<gene>
    <name evidence="4" type="ORF">VLY81_01945</name>
</gene>
<dbReference type="SUPFAM" id="SSF49344">
    <property type="entry name" value="CBD9-like"/>
    <property type="match status" value="1"/>
</dbReference>
<dbReference type="RefSeq" id="WP_324669348.1">
    <property type="nucleotide sequence ID" value="NZ_CP141614.1"/>
</dbReference>
<accession>A0ABZ1BQG5</accession>
<feature type="signal peptide" evidence="1">
    <location>
        <begin position="1"/>
        <end position="29"/>
    </location>
</feature>
<dbReference type="EMBL" id="CP141614">
    <property type="protein sequence ID" value="WRP14959.1"/>
    <property type="molecule type" value="Genomic_DNA"/>
</dbReference>
<reference evidence="5" key="1">
    <citation type="submission" date="2023-12" db="EMBL/GenBank/DDBJ databases">
        <title>Novel isolates from deep terrestrial aquifers shed light on the physiology and ecology of the class Limnochordia.</title>
        <authorList>
            <person name="Karnachuk O.V."/>
            <person name="Lukina A.P."/>
            <person name="Avakyan M.R."/>
            <person name="Kadnikov V."/>
            <person name="Begmatov S."/>
            <person name="Beletsky A.V."/>
            <person name="Mardanov A.V."/>
            <person name="Ravin N.V."/>
        </authorList>
    </citation>
    <scope>NUCLEOTIDE SEQUENCE [LARGE SCALE GENOMIC DNA]</scope>
    <source>
        <strain evidence="5">LN</strain>
    </source>
</reference>
<feature type="domain" description="Glycoamylase-like" evidence="3">
    <location>
        <begin position="387"/>
        <end position="589"/>
    </location>
</feature>
<evidence type="ECO:0000313" key="5">
    <source>
        <dbReference type="Proteomes" id="UP001333102"/>
    </source>
</evidence>
<dbReference type="Gene3D" id="2.60.40.1190">
    <property type="match status" value="1"/>
</dbReference>
<feature type="domain" description="Carbohydrate-binding" evidence="2">
    <location>
        <begin position="673"/>
        <end position="846"/>
    </location>
</feature>
<dbReference type="InterPro" id="IPR010502">
    <property type="entry name" value="Carb-bd_dom_fam9"/>
</dbReference>
<keyword evidence="5" id="KW-1185">Reference proteome</keyword>
<name>A0ABZ1BQG5_9FIRM</name>